<organism evidence="4 5">
    <name type="scientific">Solemya velum gill symbiont</name>
    <dbReference type="NCBI Taxonomy" id="2340"/>
    <lineage>
        <taxon>Bacteria</taxon>
        <taxon>Pseudomonadati</taxon>
        <taxon>Pseudomonadota</taxon>
        <taxon>Gammaproteobacteria</taxon>
        <taxon>sulfur-oxidizing symbionts</taxon>
    </lineage>
</organism>
<dbReference type="PANTHER" id="PTHR37423">
    <property type="entry name" value="SOLUBLE LYTIC MUREIN TRANSGLYCOSYLASE-RELATED"/>
    <property type="match status" value="1"/>
</dbReference>
<name>A0A1T2DDI8_SOVGS</name>
<feature type="domain" description="Transglycosylase SLT" evidence="3">
    <location>
        <begin position="85"/>
        <end position="182"/>
    </location>
</feature>
<evidence type="ECO:0000259" key="3">
    <source>
        <dbReference type="Pfam" id="PF01464"/>
    </source>
</evidence>
<dbReference type="InterPro" id="IPR008258">
    <property type="entry name" value="Transglycosylase_SLT_dom_1"/>
</dbReference>
<feature type="chain" id="PRO_5030034372" description="Transglycosylase SLT domain-containing protein" evidence="2">
    <location>
        <begin position="22"/>
        <end position="220"/>
    </location>
</feature>
<dbReference type="CDD" id="cd00254">
    <property type="entry name" value="LT-like"/>
    <property type="match status" value="1"/>
</dbReference>
<dbReference type="GO" id="GO:0008933">
    <property type="term" value="F:peptidoglycan lytic transglycosylase activity"/>
    <property type="evidence" value="ECO:0007669"/>
    <property type="project" value="InterPro"/>
</dbReference>
<evidence type="ECO:0000313" key="5">
    <source>
        <dbReference type="Proteomes" id="UP000190962"/>
    </source>
</evidence>
<dbReference type="GO" id="GO:0016020">
    <property type="term" value="C:membrane"/>
    <property type="evidence" value="ECO:0007669"/>
    <property type="project" value="InterPro"/>
</dbReference>
<dbReference type="AlphaFoldDB" id="A0A1T2DDI8"/>
<sequence length="220" mass="24316">MRKLLTILTTLMLVLTTQLDAKSLAYKYQAPDGSVILSDSLLGFPFKLVEQKLHTNYADFSMKGSVAKPMKESIALRRVNFISAVDAAVKKHEIDAALIHAVIEAESAYQPDVISRAGAIGLMQIMPGTAARFNVSDSNNPNQNVMGGAEYLKYLLGYYKNNLKLAVAAYNAGEGAVDKYGKTIPPYRETQNYVKRAFSLYRRNLTAETHKTKSVKISMN</sequence>
<proteinExistence type="inferred from homology"/>
<accession>A0A1T2DDI8</accession>
<gene>
    <name evidence="4" type="ORF">BOV88_00290</name>
</gene>
<comment type="similarity">
    <text evidence="1">Belongs to the transglycosylase Slt family.</text>
</comment>
<dbReference type="PANTHER" id="PTHR37423:SF2">
    <property type="entry name" value="MEMBRANE-BOUND LYTIC MUREIN TRANSGLYCOSYLASE C"/>
    <property type="match status" value="1"/>
</dbReference>
<evidence type="ECO:0000256" key="1">
    <source>
        <dbReference type="ARBA" id="ARBA00007734"/>
    </source>
</evidence>
<dbReference type="InterPro" id="IPR023346">
    <property type="entry name" value="Lysozyme-like_dom_sf"/>
</dbReference>
<dbReference type="Proteomes" id="UP000190962">
    <property type="component" value="Unassembled WGS sequence"/>
</dbReference>
<feature type="signal peptide" evidence="2">
    <location>
        <begin position="1"/>
        <end position="21"/>
    </location>
</feature>
<dbReference type="EMBL" id="MPNX01000001">
    <property type="protein sequence ID" value="OOY36353.1"/>
    <property type="molecule type" value="Genomic_DNA"/>
</dbReference>
<evidence type="ECO:0000313" key="4">
    <source>
        <dbReference type="EMBL" id="OOY36353.1"/>
    </source>
</evidence>
<dbReference type="RefSeq" id="WP_078452850.1">
    <property type="nucleotide sequence ID" value="NZ_MPNX01000001.1"/>
</dbReference>
<evidence type="ECO:0000256" key="2">
    <source>
        <dbReference type="SAM" id="SignalP"/>
    </source>
</evidence>
<dbReference type="PROSITE" id="PS00922">
    <property type="entry name" value="TRANSGLYCOSYLASE"/>
    <property type="match status" value="1"/>
</dbReference>
<protein>
    <recommendedName>
        <fullName evidence="3">Transglycosylase SLT domain-containing protein</fullName>
    </recommendedName>
</protein>
<dbReference type="InterPro" id="IPR000189">
    <property type="entry name" value="Transglyc_AS"/>
</dbReference>
<dbReference type="Gene3D" id="1.10.530.10">
    <property type="match status" value="1"/>
</dbReference>
<dbReference type="GO" id="GO:0000270">
    <property type="term" value="P:peptidoglycan metabolic process"/>
    <property type="evidence" value="ECO:0007669"/>
    <property type="project" value="InterPro"/>
</dbReference>
<dbReference type="Pfam" id="PF01464">
    <property type="entry name" value="SLT"/>
    <property type="match status" value="1"/>
</dbReference>
<dbReference type="SUPFAM" id="SSF53955">
    <property type="entry name" value="Lysozyme-like"/>
    <property type="match status" value="1"/>
</dbReference>
<reference evidence="4 5" key="1">
    <citation type="submission" date="2016-11" db="EMBL/GenBank/DDBJ databases">
        <title>Mixed transmission modes and dynamic genome evolution in an obligate animal-bacterial symbiosis.</title>
        <authorList>
            <person name="Russell S.L."/>
            <person name="Corbett-Detig R.B."/>
            <person name="Cavanaugh C.M."/>
        </authorList>
    </citation>
    <scope>NUCLEOTIDE SEQUENCE [LARGE SCALE GENOMIC DNA]</scope>
    <source>
        <strain evidence="4">MA-KB16</strain>
    </source>
</reference>
<comment type="caution">
    <text evidence="4">The sequence shown here is derived from an EMBL/GenBank/DDBJ whole genome shotgun (WGS) entry which is preliminary data.</text>
</comment>
<keyword evidence="2" id="KW-0732">Signal</keyword>